<dbReference type="AlphaFoldDB" id="A0ABD5W5F1"/>
<sequence length="42" mass="4610">MNEPAVEVTCPDCGATHPLERTDTRVHCECGVELAVTVTRIR</sequence>
<dbReference type="GeneID" id="81126677"/>
<reference evidence="1 2" key="1">
    <citation type="journal article" date="2019" name="Int. J. Syst. Evol. Microbiol.">
        <title>The Global Catalogue of Microorganisms (GCM) 10K type strain sequencing project: providing services to taxonomists for standard genome sequencing and annotation.</title>
        <authorList>
            <consortium name="The Broad Institute Genomics Platform"/>
            <consortium name="The Broad Institute Genome Sequencing Center for Infectious Disease"/>
            <person name="Wu L."/>
            <person name="Ma J."/>
        </authorList>
    </citation>
    <scope>NUCLEOTIDE SEQUENCE [LARGE SCALE GENOMIC DNA]</scope>
    <source>
        <strain evidence="1 2">DT31</strain>
    </source>
</reference>
<keyword evidence="2" id="KW-1185">Reference proteome</keyword>
<name>A0ABD5W5F1_9EURY</name>
<organism evidence="1 2">
    <name type="scientific">Halobaculum lipolyticum</name>
    <dbReference type="NCBI Taxonomy" id="3032001"/>
    <lineage>
        <taxon>Archaea</taxon>
        <taxon>Methanobacteriati</taxon>
        <taxon>Methanobacteriota</taxon>
        <taxon>Stenosarchaea group</taxon>
        <taxon>Halobacteria</taxon>
        <taxon>Halobacteriales</taxon>
        <taxon>Haloferacaceae</taxon>
        <taxon>Halobaculum</taxon>
    </lineage>
</organism>
<evidence type="ECO:0000313" key="1">
    <source>
        <dbReference type="EMBL" id="MFC7068113.1"/>
    </source>
</evidence>
<accession>A0ABD5W5F1</accession>
<dbReference type="EMBL" id="JBHTAH010000001">
    <property type="protein sequence ID" value="MFC7068113.1"/>
    <property type="molecule type" value="Genomic_DNA"/>
</dbReference>
<dbReference type="RefSeq" id="WP_284031755.1">
    <property type="nucleotide sequence ID" value="NZ_CP126154.1"/>
</dbReference>
<comment type="caution">
    <text evidence="1">The sequence shown here is derived from an EMBL/GenBank/DDBJ whole genome shotgun (WGS) entry which is preliminary data.</text>
</comment>
<gene>
    <name evidence="1" type="ORF">ACFQL9_00530</name>
</gene>
<protein>
    <recommendedName>
        <fullName evidence="3">Small CPxCG-related zinc finger protein</fullName>
    </recommendedName>
</protein>
<evidence type="ECO:0008006" key="3">
    <source>
        <dbReference type="Google" id="ProtNLM"/>
    </source>
</evidence>
<proteinExistence type="predicted"/>
<dbReference type="Proteomes" id="UP001596461">
    <property type="component" value="Unassembled WGS sequence"/>
</dbReference>
<evidence type="ECO:0000313" key="2">
    <source>
        <dbReference type="Proteomes" id="UP001596461"/>
    </source>
</evidence>